<dbReference type="OrthoDB" id="9802846at2"/>
<organism evidence="2 3">
    <name type="scientific">Agromyces binzhouensis</name>
    <dbReference type="NCBI Taxonomy" id="1817495"/>
    <lineage>
        <taxon>Bacteria</taxon>
        <taxon>Bacillati</taxon>
        <taxon>Actinomycetota</taxon>
        <taxon>Actinomycetes</taxon>
        <taxon>Micrococcales</taxon>
        <taxon>Microbacteriaceae</taxon>
        <taxon>Agromyces</taxon>
    </lineage>
</organism>
<evidence type="ECO:0000259" key="1">
    <source>
        <dbReference type="Pfam" id="PF04965"/>
    </source>
</evidence>
<protein>
    <submittedName>
        <fullName evidence="2">Baseplate protein</fullName>
    </submittedName>
</protein>
<dbReference type="AlphaFoldDB" id="A0A4Q2JJD3"/>
<dbReference type="RefSeq" id="WP_129234379.1">
    <property type="nucleotide sequence ID" value="NZ_SDPL01000117.1"/>
</dbReference>
<feature type="domain" description="IraD/Gp25-like" evidence="1">
    <location>
        <begin position="26"/>
        <end position="116"/>
    </location>
</feature>
<reference evidence="2 3" key="1">
    <citation type="submission" date="2019-01" db="EMBL/GenBank/DDBJ databases">
        <authorList>
            <person name="Li J."/>
        </authorList>
    </citation>
    <scope>NUCLEOTIDE SEQUENCE [LARGE SCALE GENOMIC DNA]</scope>
    <source>
        <strain evidence="2 3">CGMCC 4.7180</strain>
    </source>
</reference>
<dbReference type="EMBL" id="SDPL01000117">
    <property type="protein sequence ID" value="RXZ48185.1"/>
    <property type="molecule type" value="Genomic_DNA"/>
</dbReference>
<dbReference type="Gene3D" id="3.10.450.40">
    <property type="match status" value="1"/>
</dbReference>
<dbReference type="SUPFAM" id="SSF160719">
    <property type="entry name" value="gpW/gp25-like"/>
    <property type="match status" value="1"/>
</dbReference>
<dbReference type="Pfam" id="PF04965">
    <property type="entry name" value="GPW_gp25"/>
    <property type="match status" value="1"/>
</dbReference>
<evidence type="ECO:0000313" key="3">
    <source>
        <dbReference type="Proteomes" id="UP000292881"/>
    </source>
</evidence>
<accession>A0A4Q2JJD3</accession>
<name>A0A4Q2JJD3_9MICO</name>
<proteinExistence type="predicted"/>
<sequence>MSQEFVGRGWSFPVRADTGGRIALSSDDHEIEESIRLILATAPGERPMRPEFGCAVHDYVFAPADAATAGAVGDAVRTALRQWEPRIDVTRVAVSYGRADEGLLLIDIGYAIRGSNDPRNLVFPFYVIPERASEATP</sequence>
<gene>
    <name evidence="2" type="ORF">ESO86_07755</name>
</gene>
<dbReference type="InterPro" id="IPR007048">
    <property type="entry name" value="IraD/Gp25-like"/>
</dbReference>
<comment type="caution">
    <text evidence="2">The sequence shown here is derived from an EMBL/GenBank/DDBJ whole genome shotgun (WGS) entry which is preliminary data.</text>
</comment>
<dbReference type="Proteomes" id="UP000292881">
    <property type="component" value="Unassembled WGS sequence"/>
</dbReference>
<evidence type="ECO:0000313" key="2">
    <source>
        <dbReference type="EMBL" id="RXZ48185.1"/>
    </source>
</evidence>
<keyword evidence="3" id="KW-1185">Reference proteome</keyword>